<dbReference type="Proteomes" id="UP000001307">
    <property type="component" value="Unassembled WGS sequence"/>
</dbReference>
<evidence type="ECO:0000256" key="10">
    <source>
        <dbReference type="SAM" id="MobiDB-lite"/>
    </source>
</evidence>
<protein>
    <recommendedName>
        <fullName evidence="3">cellulase</fullName>
        <ecNumber evidence="3">3.2.1.4</ecNumber>
    </recommendedName>
</protein>
<evidence type="ECO:0000259" key="12">
    <source>
        <dbReference type="PROSITE" id="PS00022"/>
    </source>
</evidence>
<evidence type="ECO:0000256" key="2">
    <source>
        <dbReference type="ARBA" id="ARBA00007072"/>
    </source>
</evidence>
<dbReference type="InterPro" id="IPR000436">
    <property type="entry name" value="Sushi_SCR_CCP_dom"/>
</dbReference>
<name>E4XGW3_OIKDI</name>
<keyword evidence="6" id="KW-1015">Disulfide bond</keyword>
<evidence type="ECO:0000256" key="9">
    <source>
        <dbReference type="ARBA" id="ARBA00023326"/>
    </source>
</evidence>
<feature type="signal peptide" evidence="11">
    <location>
        <begin position="1"/>
        <end position="16"/>
    </location>
</feature>
<sequence length="1080" mass="120607">MRVFWASLLMLAQVQAQIPKCEPPELPEGTRMVCPRGRKNGDKCTTSCENGFIKTGRDITITCRCVRLKAGIKCKFNEHPTECIREGHGQIGRDGRVMAPPTRQPETIKAGRQVFYPGGTPPPTQKAKTPKRVGNVNIGGFEDRQPSSIERNGVSFNSNNKANVDSSLQATLARQIELLQAQQDQINTLINKPPATKVGIPTIPFGGSISANFENAPDQSQPIDRESLAACGTPTKIGSYSLIDTWDSGMVFSLSLTNDKFYQFLNNVLLSLYFLSHSEIQEKTVDPLKAEGPSLPKFGFVLSDLPVYSAKPPSASVFYYDKKLQSLCIDGDSICQGSRSSSSGHAFASKSYARTTARPIDTTTSQPTMTTKKMSLMELLQQRKKMMEAPQETQTQDDYFVVPEEILSLPEIVNAPSNSDGSDICVNQIMGEFLRLNSWYTDETGMSGVSAKIELTIGQPPSQDFEINVQFTVPVHNIEVWTFLAIPSDDPSLWQFKQKQGYSYNSNMDFDINILSPSPNHEDISAIVVYCDGAATNLAGMSIMGQTRLSGSSGNLRPNDKSQLFEIQNSGGVFKHRNQLSEDRDVKTLNAKLKVKIVDEILQYPYSPRCEGNIPRGLPPMAPRQSNIQCAESDPDYFKYDLKRVLCLSGLFYKAQRVGPTPSKDVPWRGISGLKHGCDIQKDIMGGWYDAGDNVIFTFPLAFTVTMLSWSMIEFREAFEAAGEYEKMLKELKWGTDFLIRAHISKFEFVGLIGDPDKDHKKWVRPEDSTSPKTPTFIIDAENPGSELAAEASAALAAAHLVFRWADKQEYADLCLRHAQELFEFADTYRGVYHDAIPEVYEFYRNWEGYEDELAWAAIWLYGATSDEVMLTASMAFYKKSGQLNRKALDWDNKWPGVRLLLARLTQNEELARESLSRLRKTISSAKYTPKGLIFIQEWGPLRHAANHAFLAFVSTKLDIDNSEDLLEFGKKQMFYIYGDAGKSFIVGFGKNYPTKPHHRSSSCPALPQKCGWDVADDKMSPNPWILYGALVGGPDRFDSFLNDRKNHEQSEVTLDYNAALVAGTAGLLYYIDLNYLTGV</sequence>
<evidence type="ECO:0000256" key="4">
    <source>
        <dbReference type="ARBA" id="ARBA00022801"/>
    </source>
</evidence>
<dbReference type="AlphaFoldDB" id="E4XGW3"/>
<evidence type="ECO:0000256" key="3">
    <source>
        <dbReference type="ARBA" id="ARBA00012601"/>
    </source>
</evidence>
<evidence type="ECO:0000313" key="14">
    <source>
        <dbReference type="Proteomes" id="UP000001307"/>
    </source>
</evidence>
<keyword evidence="14" id="KW-1185">Reference proteome</keyword>
<evidence type="ECO:0000256" key="1">
    <source>
        <dbReference type="ARBA" id="ARBA00000966"/>
    </source>
</evidence>
<dbReference type="EC" id="3.2.1.4" evidence="3"/>
<accession>E4XGW3</accession>
<keyword evidence="11" id="KW-0732">Signal</keyword>
<proteinExistence type="inferred from homology"/>
<reference evidence="13" key="1">
    <citation type="journal article" date="2010" name="Science">
        <title>Plasticity of animal genome architecture unmasked by rapid evolution of a pelagic tunicate.</title>
        <authorList>
            <person name="Denoeud F."/>
            <person name="Henriet S."/>
            <person name="Mungpakdee S."/>
            <person name="Aury J.M."/>
            <person name="Da Silva C."/>
            <person name="Brinkmann H."/>
            <person name="Mikhaleva J."/>
            <person name="Olsen L.C."/>
            <person name="Jubin C."/>
            <person name="Canestro C."/>
            <person name="Bouquet J.M."/>
            <person name="Danks G."/>
            <person name="Poulain J."/>
            <person name="Campsteijn C."/>
            <person name="Adamski M."/>
            <person name="Cross I."/>
            <person name="Yadetie F."/>
            <person name="Muffato M."/>
            <person name="Louis A."/>
            <person name="Butcher S."/>
            <person name="Tsagkogeorga G."/>
            <person name="Konrad A."/>
            <person name="Singh S."/>
            <person name="Jensen M.F."/>
            <person name="Cong E.H."/>
            <person name="Eikeseth-Otteraa H."/>
            <person name="Noel B."/>
            <person name="Anthouard V."/>
            <person name="Porcel B.M."/>
            <person name="Kachouri-Lafond R."/>
            <person name="Nishino A."/>
            <person name="Ugolini M."/>
            <person name="Chourrout P."/>
            <person name="Nishida H."/>
            <person name="Aasland R."/>
            <person name="Huzurbazar S."/>
            <person name="Westhof E."/>
            <person name="Delsuc F."/>
            <person name="Lehrach H."/>
            <person name="Reinhardt R."/>
            <person name="Weissenbach J."/>
            <person name="Roy S.W."/>
            <person name="Artiguenave F."/>
            <person name="Postlethwait J.H."/>
            <person name="Manak J.R."/>
            <person name="Thompson E.M."/>
            <person name="Jaillon O."/>
            <person name="Du Pasquier L."/>
            <person name="Boudinot P."/>
            <person name="Liberles D.A."/>
            <person name="Volff J.N."/>
            <person name="Philippe H."/>
            <person name="Lenhard B."/>
            <person name="Roest Crollius H."/>
            <person name="Wincker P."/>
            <person name="Chourrout D."/>
        </authorList>
    </citation>
    <scope>NUCLEOTIDE SEQUENCE [LARGE SCALE GENOMIC DNA]</scope>
</reference>
<dbReference type="CDD" id="cd00033">
    <property type="entry name" value="CCP"/>
    <property type="match status" value="1"/>
</dbReference>
<keyword evidence="9" id="KW-0624">Polysaccharide degradation</keyword>
<dbReference type="PANTHER" id="PTHR22298">
    <property type="entry name" value="ENDO-1,4-BETA-GLUCANASE"/>
    <property type="match status" value="1"/>
</dbReference>
<dbReference type="InterPro" id="IPR001701">
    <property type="entry name" value="Glyco_hydro_9"/>
</dbReference>
<evidence type="ECO:0000256" key="6">
    <source>
        <dbReference type="ARBA" id="ARBA00023157"/>
    </source>
</evidence>
<dbReference type="EMBL" id="FN653049">
    <property type="protein sequence ID" value="CBY09911.1"/>
    <property type="molecule type" value="Genomic_DNA"/>
</dbReference>
<evidence type="ECO:0000256" key="11">
    <source>
        <dbReference type="SAM" id="SignalP"/>
    </source>
</evidence>
<dbReference type="SUPFAM" id="SSF48208">
    <property type="entry name" value="Six-hairpin glycosidases"/>
    <property type="match status" value="1"/>
</dbReference>
<keyword evidence="7" id="KW-0119">Carbohydrate metabolism</keyword>
<dbReference type="PROSITE" id="PS00022">
    <property type="entry name" value="EGF_1"/>
    <property type="match status" value="1"/>
</dbReference>
<evidence type="ECO:0000256" key="8">
    <source>
        <dbReference type="ARBA" id="ARBA00023295"/>
    </source>
</evidence>
<evidence type="ECO:0000313" key="13">
    <source>
        <dbReference type="EMBL" id="CBY09911.1"/>
    </source>
</evidence>
<keyword evidence="8" id="KW-0326">Glycosidase</keyword>
<dbReference type="Gene3D" id="1.50.10.10">
    <property type="match status" value="1"/>
</dbReference>
<dbReference type="Pfam" id="PF00759">
    <property type="entry name" value="Glyco_hydro_9"/>
    <property type="match status" value="1"/>
</dbReference>
<dbReference type="InterPro" id="IPR000742">
    <property type="entry name" value="EGF"/>
</dbReference>
<dbReference type="InParanoid" id="E4XGW3"/>
<dbReference type="InterPro" id="IPR012341">
    <property type="entry name" value="6hp_glycosidase-like_sf"/>
</dbReference>
<feature type="domain" description="EGF-like" evidence="12">
    <location>
        <begin position="63"/>
        <end position="74"/>
    </location>
</feature>
<comment type="catalytic activity">
    <reaction evidence="1">
        <text>Endohydrolysis of (1-&gt;4)-beta-D-glucosidic linkages in cellulose, lichenin and cereal beta-D-glucans.</text>
        <dbReference type="EC" id="3.2.1.4"/>
    </reaction>
</comment>
<dbReference type="GO" id="GO:0008810">
    <property type="term" value="F:cellulase activity"/>
    <property type="evidence" value="ECO:0007669"/>
    <property type="project" value="UniProtKB-EC"/>
</dbReference>
<evidence type="ECO:0000256" key="7">
    <source>
        <dbReference type="ARBA" id="ARBA00023277"/>
    </source>
</evidence>
<feature type="chain" id="PRO_5018574188" description="cellulase" evidence="11">
    <location>
        <begin position="17"/>
        <end position="1080"/>
    </location>
</feature>
<dbReference type="InterPro" id="IPR008928">
    <property type="entry name" value="6-hairpin_glycosidase_sf"/>
</dbReference>
<feature type="region of interest" description="Disordered" evidence="10">
    <location>
        <begin position="119"/>
        <end position="148"/>
    </location>
</feature>
<evidence type="ECO:0000256" key="5">
    <source>
        <dbReference type="ARBA" id="ARBA00023001"/>
    </source>
</evidence>
<gene>
    <name evidence="13" type="ORF">GSOID_T00010728001</name>
</gene>
<comment type="similarity">
    <text evidence="2">Belongs to the glycosyl hydrolase 9 (cellulase E) family.</text>
</comment>
<dbReference type="GO" id="GO:0030245">
    <property type="term" value="P:cellulose catabolic process"/>
    <property type="evidence" value="ECO:0007669"/>
    <property type="project" value="UniProtKB-KW"/>
</dbReference>
<keyword evidence="5" id="KW-0136">Cellulose degradation</keyword>
<keyword evidence="4" id="KW-0378">Hydrolase</keyword>
<dbReference type="OrthoDB" id="10257085at2759"/>
<organism evidence="13">
    <name type="scientific">Oikopleura dioica</name>
    <name type="common">Tunicate</name>
    <dbReference type="NCBI Taxonomy" id="34765"/>
    <lineage>
        <taxon>Eukaryota</taxon>
        <taxon>Metazoa</taxon>
        <taxon>Chordata</taxon>
        <taxon>Tunicata</taxon>
        <taxon>Appendicularia</taxon>
        <taxon>Copelata</taxon>
        <taxon>Oikopleuridae</taxon>
        <taxon>Oikopleura</taxon>
    </lineage>
</organism>